<dbReference type="GO" id="GO:0004038">
    <property type="term" value="F:allantoinase activity"/>
    <property type="evidence" value="ECO:0007669"/>
    <property type="project" value="TreeGrafter"/>
</dbReference>
<dbReference type="SUPFAM" id="SSF51338">
    <property type="entry name" value="Composite domain of metallo-dependent hydrolases"/>
    <property type="match status" value="1"/>
</dbReference>
<protein>
    <recommendedName>
        <fullName evidence="1">Amidohydrolase-related domain-containing protein</fullName>
    </recommendedName>
</protein>
<dbReference type="AlphaFoldDB" id="A0A067SR06"/>
<dbReference type="InterPro" id="IPR050138">
    <property type="entry name" value="DHOase/Allantoinase_Hydrolase"/>
</dbReference>
<dbReference type="EMBL" id="KL142403">
    <property type="protein sequence ID" value="KDR69228.1"/>
    <property type="molecule type" value="Genomic_DNA"/>
</dbReference>
<dbReference type="GO" id="GO:0006145">
    <property type="term" value="P:purine nucleobase catabolic process"/>
    <property type="evidence" value="ECO:0007669"/>
    <property type="project" value="TreeGrafter"/>
</dbReference>
<sequence length="961" mass="103589">MAKAPMEMNFTPSSSPRPNRNPKILRRLLGLIVCACVAQSIYLFSHDLSRFSGASLLRNPSLKAYRSSLVAKCREIHTPAGPPPSFSTAARVGTGSDRWVPGTPPTLLRNAKIWTGARNGTEVVYGDVLLDRGVVVAVGYIPPSLVERSRRRNGGQELRVVHVGGKWVTPGLVDLHSHIGVYSSPALRGASDGNSVKAPILPWLRSIDGLNTHDDSYELAMAGGVTTAQILPGSANNMGGQAFVIKLRPTEERSATSKVIEPPSTLTHSPNGTEYIRWRHMKHACGENPDRLYGQTRMDGQWNFRHAYDEARKIRDAQDAFCAKVDENDWEAVAAVGDFPEDLQWESLVDVLRGRVKLSIHCYEAVDLDGIVRLSNEFKFPVASFHHAGETYLVPDLLKKTWGGAPSIALFASNFKKKREAYRSSEFAPRVLAEHGIPVVMKSDHPVINSRYLLFEAQQAHYYGLNPALALASVTSVPARAAGLGHRVGTIAEGYDADLVIWDSHPLALGATPEQVYIDGMPQIANPHPLVKPWSLQELPEVPNWDREAEDAVKWDGVPPLPSWKYPGKGGRGRKWIRNVKNIIGLEEEDEQDSSLRTVVVEDGKIVSTWPVSFNFDIEDGDEVIDLRGGAIAPGLTTYGSPLGLVEIRQEGSTNDGPILDPLLDGDLPGLLAGKVIRAVDGLAFEGRNTLLAYKSGVTTAVTAPSGRFLQGISTAFSVGAPHALAKGAVVQEETALHVGLSFALSASVSTQVAALRSALFGSGTEAESSTGPWTRVREGEIPLVISVESADIMSTLLQLKTEYEDETGNTLKLTFSGGTEAHLLAKEIAAAGVSVILTSSRPYPGVWEQRRILPGPPLSAQSSLTTLLRAGVNVAIGVTDESYARNTRFEIAWAALESNGVVSNSQAIALASTNLHKALGLSIPSFPFPDLMMYSGGGVLDLESKVVGVISAARGVVEIF</sequence>
<dbReference type="Gene3D" id="3.20.20.140">
    <property type="entry name" value="Metal-dependent hydrolases"/>
    <property type="match status" value="2"/>
</dbReference>
<dbReference type="InterPro" id="IPR006680">
    <property type="entry name" value="Amidohydro-rel"/>
</dbReference>
<dbReference type="GO" id="GO:0005737">
    <property type="term" value="C:cytoplasm"/>
    <property type="evidence" value="ECO:0007669"/>
    <property type="project" value="TreeGrafter"/>
</dbReference>
<dbReference type="PANTHER" id="PTHR43668:SF5">
    <property type="entry name" value="AMIDOHYDROLASE 3 DOMAIN-CONTAINING PROTEIN"/>
    <property type="match status" value="1"/>
</dbReference>
<dbReference type="Pfam" id="PF01979">
    <property type="entry name" value="Amidohydro_1"/>
    <property type="match status" value="1"/>
</dbReference>
<dbReference type="OrthoDB" id="10258955at2759"/>
<dbReference type="STRING" id="685588.A0A067SR06"/>
<proteinExistence type="predicted"/>
<dbReference type="InterPro" id="IPR011059">
    <property type="entry name" value="Metal-dep_hydrolase_composite"/>
</dbReference>
<dbReference type="SUPFAM" id="SSF51556">
    <property type="entry name" value="Metallo-dependent hydrolases"/>
    <property type="match status" value="1"/>
</dbReference>
<dbReference type="InterPro" id="IPR032466">
    <property type="entry name" value="Metal_Hydrolase"/>
</dbReference>
<organism evidence="2 3">
    <name type="scientific">Galerina marginata (strain CBS 339.88)</name>
    <dbReference type="NCBI Taxonomy" id="685588"/>
    <lineage>
        <taxon>Eukaryota</taxon>
        <taxon>Fungi</taxon>
        <taxon>Dikarya</taxon>
        <taxon>Basidiomycota</taxon>
        <taxon>Agaricomycotina</taxon>
        <taxon>Agaricomycetes</taxon>
        <taxon>Agaricomycetidae</taxon>
        <taxon>Agaricales</taxon>
        <taxon>Agaricineae</taxon>
        <taxon>Strophariaceae</taxon>
        <taxon>Galerina</taxon>
    </lineage>
</organism>
<reference evidence="3" key="1">
    <citation type="journal article" date="2014" name="Proc. Natl. Acad. Sci. U.S.A.">
        <title>Extensive sampling of basidiomycete genomes demonstrates inadequacy of the white-rot/brown-rot paradigm for wood decay fungi.</title>
        <authorList>
            <person name="Riley R."/>
            <person name="Salamov A.A."/>
            <person name="Brown D.W."/>
            <person name="Nagy L.G."/>
            <person name="Floudas D."/>
            <person name="Held B.W."/>
            <person name="Levasseur A."/>
            <person name="Lombard V."/>
            <person name="Morin E."/>
            <person name="Otillar R."/>
            <person name="Lindquist E.A."/>
            <person name="Sun H."/>
            <person name="LaButti K.M."/>
            <person name="Schmutz J."/>
            <person name="Jabbour D."/>
            <person name="Luo H."/>
            <person name="Baker S.E."/>
            <person name="Pisabarro A.G."/>
            <person name="Walton J.D."/>
            <person name="Blanchette R.A."/>
            <person name="Henrissat B."/>
            <person name="Martin F."/>
            <person name="Cullen D."/>
            <person name="Hibbett D.S."/>
            <person name="Grigoriev I.V."/>
        </authorList>
    </citation>
    <scope>NUCLEOTIDE SEQUENCE [LARGE SCALE GENOMIC DNA]</scope>
    <source>
        <strain evidence="3">CBS 339.88</strain>
    </source>
</reference>
<dbReference type="HOGENOM" id="CLU_006273_0_0_1"/>
<evidence type="ECO:0000313" key="3">
    <source>
        <dbReference type="Proteomes" id="UP000027222"/>
    </source>
</evidence>
<name>A0A067SR06_GALM3</name>
<dbReference type="PANTHER" id="PTHR43668">
    <property type="entry name" value="ALLANTOINASE"/>
    <property type="match status" value="1"/>
</dbReference>
<keyword evidence="3" id="KW-1185">Reference proteome</keyword>
<evidence type="ECO:0000313" key="2">
    <source>
        <dbReference type="EMBL" id="KDR69228.1"/>
    </source>
</evidence>
<dbReference type="Proteomes" id="UP000027222">
    <property type="component" value="Unassembled WGS sequence"/>
</dbReference>
<accession>A0A067SR06</accession>
<evidence type="ECO:0000259" key="1">
    <source>
        <dbReference type="Pfam" id="PF01979"/>
    </source>
</evidence>
<gene>
    <name evidence="2" type="ORF">GALMADRAFT_256066</name>
</gene>
<feature type="domain" description="Amidohydrolase-related" evidence="1">
    <location>
        <begin position="167"/>
        <end position="507"/>
    </location>
</feature>